<feature type="transmembrane region" description="Helical" evidence="1">
    <location>
        <begin position="242"/>
        <end position="263"/>
    </location>
</feature>
<feature type="transmembrane region" description="Helical" evidence="1">
    <location>
        <begin position="38"/>
        <end position="57"/>
    </location>
</feature>
<keyword evidence="1" id="KW-1133">Transmembrane helix</keyword>
<dbReference type="Pfam" id="PF06966">
    <property type="entry name" value="DUF1295"/>
    <property type="match status" value="1"/>
</dbReference>
<evidence type="ECO:0000256" key="1">
    <source>
        <dbReference type="SAM" id="Phobius"/>
    </source>
</evidence>
<organism evidence="2 3">
    <name type="scientific">Madurella fahalii</name>
    <dbReference type="NCBI Taxonomy" id="1157608"/>
    <lineage>
        <taxon>Eukaryota</taxon>
        <taxon>Fungi</taxon>
        <taxon>Dikarya</taxon>
        <taxon>Ascomycota</taxon>
        <taxon>Pezizomycotina</taxon>
        <taxon>Sordariomycetes</taxon>
        <taxon>Sordariomycetidae</taxon>
        <taxon>Sordariales</taxon>
        <taxon>Sordariales incertae sedis</taxon>
        <taxon>Madurella</taxon>
    </lineage>
</organism>
<accession>A0ABQ0GE57</accession>
<evidence type="ECO:0000313" key="2">
    <source>
        <dbReference type="EMBL" id="GAB1316041.1"/>
    </source>
</evidence>
<feature type="transmembrane region" description="Helical" evidence="1">
    <location>
        <begin position="163"/>
        <end position="181"/>
    </location>
</feature>
<gene>
    <name evidence="2" type="ORF">MFIFM68171_06251</name>
</gene>
<name>A0ABQ0GE57_9PEZI</name>
<dbReference type="PANTHER" id="PTHR32251:SF17">
    <property type="entry name" value="STEROID 5-ALPHA REDUCTASE C-TERMINAL DOMAIN-CONTAINING PROTEIN"/>
    <property type="match status" value="1"/>
</dbReference>
<feature type="transmembrane region" description="Helical" evidence="1">
    <location>
        <begin position="217"/>
        <end position="236"/>
    </location>
</feature>
<feature type="transmembrane region" description="Helical" evidence="1">
    <location>
        <begin position="12"/>
        <end position="31"/>
    </location>
</feature>
<dbReference type="RefSeq" id="XP_070917772.1">
    <property type="nucleotide sequence ID" value="XM_071061671.1"/>
</dbReference>
<dbReference type="InterPro" id="IPR010721">
    <property type="entry name" value="UstE-like"/>
</dbReference>
<comment type="caution">
    <text evidence="2">The sequence shown here is derived from an EMBL/GenBank/DDBJ whole genome shotgun (WGS) entry which is preliminary data.</text>
</comment>
<evidence type="ECO:0000313" key="3">
    <source>
        <dbReference type="Proteomes" id="UP001628179"/>
    </source>
</evidence>
<dbReference type="GeneID" id="98176994"/>
<reference evidence="2 3" key="1">
    <citation type="submission" date="2024-09" db="EMBL/GenBank/DDBJ databases">
        <title>Itraconazole resistance in Madurella fahalii resulting from another homologue of gene encoding cytochrome P450 14-alpha sterol demethylase (CYP51).</title>
        <authorList>
            <person name="Yoshioka I."/>
            <person name="Fahal A.H."/>
            <person name="Kaneko S."/>
            <person name="Yaguchi T."/>
        </authorList>
    </citation>
    <scope>NUCLEOTIDE SEQUENCE [LARGE SCALE GENOMIC DNA]</scope>
    <source>
        <strain evidence="2 3">IFM 68171</strain>
    </source>
</reference>
<dbReference type="Proteomes" id="UP001628179">
    <property type="component" value="Unassembled WGS sequence"/>
</dbReference>
<protein>
    <submittedName>
        <fullName evidence="2">Steroid 5-alpha reductase C-terminal domain-containing protein</fullName>
    </submittedName>
</protein>
<keyword evidence="1" id="KW-0472">Membrane</keyword>
<sequence>MFFSAPILQTLLPAAVLAFALQTAVAIPSVLIAQSEFFYDLSGAATFVAVALLTLLLPGDGAGGRAIDGVSGNGRNWRQVAATGAVLLWAGRLGTYLFGRMLREGKDSRFDAVRTAPRRFLVVFMLQAVWVLVCVLPVAALNAVPTAAFEAWNYGSGITVTDVLGLGMYLVGFGFEIVADWQMARWVREREEKVHDEAFLCKGLWRLSRHPNYFGEVTLWTGIATVAAGALLVQPVRAAVGLYPLVVLALCYVSPAFVAFLLFKVSGISLTEKKYDAKNGKRADYQEWKKNTPVFFPKIS</sequence>
<dbReference type="PANTHER" id="PTHR32251">
    <property type="entry name" value="3-OXO-5-ALPHA-STEROID 4-DEHYDROGENASE"/>
    <property type="match status" value="1"/>
</dbReference>
<feature type="transmembrane region" description="Helical" evidence="1">
    <location>
        <begin position="120"/>
        <end position="143"/>
    </location>
</feature>
<dbReference type="PROSITE" id="PS50244">
    <property type="entry name" value="S5A_REDUCTASE"/>
    <property type="match status" value="1"/>
</dbReference>
<keyword evidence="3" id="KW-1185">Reference proteome</keyword>
<dbReference type="EMBL" id="BAAFSV010000003">
    <property type="protein sequence ID" value="GAB1316041.1"/>
    <property type="molecule type" value="Genomic_DNA"/>
</dbReference>
<feature type="transmembrane region" description="Helical" evidence="1">
    <location>
        <begin position="77"/>
        <end position="99"/>
    </location>
</feature>
<dbReference type="Gene3D" id="1.20.120.1630">
    <property type="match status" value="1"/>
</dbReference>
<keyword evidence="1" id="KW-0812">Transmembrane</keyword>
<proteinExistence type="predicted"/>